<reference evidence="2" key="1">
    <citation type="journal article" date="2016" name="Genome Announc.">
        <title>Draft Genome Sequences of Five Rapidly Growing Mycobacterium Species, M. thermoresistibile, M. fortuitum subsp. acetamidolyticum, M. canariasense, M. brisbanense, and M. novocastrense.</title>
        <authorList>
            <person name="Katahira K."/>
            <person name="Ogura Y."/>
            <person name="Gotoh Y."/>
            <person name="Hayashi T."/>
        </authorList>
    </citation>
    <scope>NUCLEOTIDE SEQUENCE [LARGE SCALE GENOMIC DNA]</scope>
    <source>
        <strain evidence="2">JCM15654</strain>
    </source>
</reference>
<accession>A0A100W1N9</accession>
<dbReference type="OrthoDB" id="9823104at2"/>
<proteinExistence type="predicted"/>
<dbReference type="AlphaFoldDB" id="A0A100W1N9"/>
<dbReference type="Proteomes" id="UP000069620">
    <property type="component" value="Unassembled WGS sequence"/>
</dbReference>
<name>A0A100W1N9_9MYCO</name>
<dbReference type="STRING" id="146020.RMCB_4105"/>
<organism evidence="1 2">
    <name type="scientific">Mycolicibacterium brisbanense</name>
    <dbReference type="NCBI Taxonomy" id="146020"/>
    <lineage>
        <taxon>Bacteria</taxon>
        <taxon>Bacillati</taxon>
        <taxon>Actinomycetota</taxon>
        <taxon>Actinomycetes</taxon>
        <taxon>Mycobacteriales</taxon>
        <taxon>Mycobacteriaceae</taxon>
        <taxon>Mycolicibacterium</taxon>
    </lineage>
</organism>
<dbReference type="RefSeq" id="WP_062830301.1">
    <property type="nucleotide sequence ID" value="NZ_BCSX01000036.1"/>
</dbReference>
<evidence type="ECO:0000313" key="1">
    <source>
        <dbReference type="EMBL" id="GAS90009.1"/>
    </source>
</evidence>
<gene>
    <name evidence="1" type="ORF">RMCB_4105</name>
</gene>
<sequence>MRVGLIVRSPEGELVETAVLMPADGPSTYAPELRGPLEDILKDSLREAGLSTPEPVIEASDVPHLGGHWVPGPVDIAFAVTVAMNLAQNVVAAALWDVMKPKLISRLGARPKATQEALQAEMRAMLASGGDQMARTQIEGMFGVPGNELEAVSSGLSGSNGLYIYRGQDGSQFTVNVDIEDGFFLHVIRNWPRPSDPPVEGSSGDGES</sequence>
<protein>
    <submittedName>
        <fullName evidence="1">Uncharacterized protein</fullName>
    </submittedName>
</protein>
<dbReference type="EMBL" id="BCSX01000036">
    <property type="protein sequence ID" value="GAS90009.1"/>
    <property type="molecule type" value="Genomic_DNA"/>
</dbReference>
<keyword evidence="2" id="KW-1185">Reference proteome</keyword>
<comment type="caution">
    <text evidence="1">The sequence shown here is derived from an EMBL/GenBank/DDBJ whole genome shotgun (WGS) entry which is preliminary data.</text>
</comment>
<reference evidence="2" key="2">
    <citation type="submission" date="2016-02" db="EMBL/GenBank/DDBJ databases">
        <title>Draft genome sequence of five rapidly growing Mycobacterium species.</title>
        <authorList>
            <person name="Katahira K."/>
            <person name="Gotou Y."/>
            <person name="Iida K."/>
            <person name="Ogura Y."/>
            <person name="Hayashi T."/>
        </authorList>
    </citation>
    <scope>NUCLEOTIDE SEQUENCE [LARGE SCALE GENOMIC DNA]</scope>
    <source>
        <strain evidence="2">JCM15654</strain>
    </source>
</reference>
<evidence type="ECO:0000313" key="2">
    <source>
        <dbReference type="Proteomes" id="UP000069620"/>
    </source>
</evidence>